<dbReference type="Proteomes" id="UP000036681">
    <property type="component" value="Unplaced"/>
</dbReference>
<proteinExistence type="predicted"/>
<evidence type="ECO:0000313" key="2">
    <source>
        <dbReference type="WBParaSite" id="ALUE_0000620901-mRNA-1"/>
    </source>
</evidence>
<keyword evidence="1" id="KW-1185">Reference proteome</keyword>
<evidence type="ECO:0000313" key="1">
    <source>
        <dbReference type="Proteomes" id="UP000036681"/>
    </source>
</evidence>
<dbReference type="WBParaSite" id="ALUE_0000620901-mRNA-1">
    <property type="protein sequence ID" value="ALUE_0000620901-mRNA-1"/>
    <property type="gene ID" value="ALUE_0000620901"/>
</dbReference>
<name>A0A0M3HU03_ASCLU</name>
<dbReference type="AlphaFoldDB" id="A0A0M3HU03"/>
<protein>
    <submittedName>
        <fullName evidence="2">SKICH domain-containing protein</fullName>
    </submittedName>
</protein>
<reference evidence="2" key="1">
    <citation type="submission" date="2017-02" db="UniProtKB">
        <authorList>
            <consortium name="WormBaseParasite"/>
        </authorList>
    </citation>
    <scope>IDENTIFICATION</scope>
</reference>
<sequence length="98" mass="11066">MNFSANLTAQLLIINMPSSLLWKPLRYPLSQYPYDHEISVSEASWAMAHQDGPNDVGAFKFSGDSELPRYVLYKIDSPRVICEACCVSSGMWDLNHII</sequence>
<organism evidence="1 2">
    <name type="scientific">Ascaris lumbricoides</name>
    <name type="common">Giant roundworm</name>
    <dbReference type="NCBI Taxonomy" id="6252"/>
    <lineage>
        <taxon>Eukaryota</taxon>
        <taxon>Metazoa</taxon>
        <taxon>Ecdysozoa</taxon>
        <taxon>Nematoda</taxon>
        <taxon>Chromadorea</taxon>
        <taxon>Rhabditida</taxon>
        <taxon>Spirurina</taxon>
        <taxon>Ascaridomorpha</taxon>
        <taxon>Ascaridoidea</taxon>
        <taxon>Ascarididae</taxon>
        <taxon>Ascaris</taxon>
    </lineage>
</organism>
<accession>A0A0M3HU03</accession>